<accession>A0A060H833</accession>
<dbReference type="Pfam" id="PF00512">
    <property type="entry name" value="HisKA"/>
    <property type="match status" value="1"/>
</dbReference>
<dbReference type="HOGENOM" id="CLU_000445_104_10_6"/>
<dbReference type="InterPro" id="IPR036097">
    <property type="entry name" value="HisK_dim/P_sf"/>
</dbReference>
<sequence length="717" mass="79701">MLKKAKWICSRLSQRPDSEHVQNLIRFLIASLFIIYLSVCWHGETDLNTSRVIWLVLLSDLGVSLALMLAIVMHPQISHVRRCIGIIADYTSLTVLMLLMGEAGSPLYVLYLWVTIGNGLRYGCAYLLVTTTLGALSFLTVILVSAYWKSNPFLAWGLLIGLIAIPWYFQSLLKALIQALNDARHANEAKSRFLANMSHEFRTPLNGLSGITEVLATTRLDAEQRECLKVIQASVHSVLSLIEEVLDISRIEAGKIRILHDTFSLQEVIGSVGLILQPQIRNKALEYRVDVGGDVPEWLFGDAGYVRQVLLNIVGNAVKFTERGRITLCVSVLNRSRQHSVVLRFEVADTGIGVPLGMRTRLFDVFEQADVGLDRRYQGSGLGTTIAKGLIELMGGSIGFEENVPCGSLFWFELPFELAKEQVVAQEVSEVSQCTEPSNVIAFSNPFLRHRARVKSMRVLVADDHETNRMVLSRILDKAGHKLLCVDGAEAVLDCLISMEFDVVIIDLHMPGMSGLDMLKQLRVMQSSSMPYTPVLVLSADATSDSIRCCEEAGARAFLSKPVLATKLLDVLAEIAEGDGGALPYAALSQSSVQQHQVFDPAGLDDLAELNMDDDFEERFIVQSFRDAEHCQQTMLSAAETNQWQEVREEAHALRGVLGHLGLMRASSLAAELMRIPDWQLQLEWCALVQMLDEALLCGRDALEARRQERRRSGVLR</sequence>
<dbReference type="SUPFAM" id="SSF52172">
    <property type="entry name" value="CheY-like"/>
    <property type="match status" value="1"/>
</dbReference>
<comment type="catalytic activity">
    <reaction evidence="1">
        <text>ATP + protein L-histidine = ADP + protein N-phospho-L-histidine.</text>
        <dbReference type="EC" id="2.7.13.3"/>
    </reaction>
</comment>
<dbReference type="InterPro" id="IPR003661">
    <property type="entry name" value="HisK_dim/P_dom"/>
</dbReference>
<evidence type="ECO:0000256" key="10">
    <source>
        <dbReference type="ARBA" id="ARBA00023012"/>
    </source>
</evidence>
<dbReference type="SUPFAM" id="SSF47384">
    <property type="entry name" value="Homodimeric domain of signal transducing histidine kinase"/>
    <property type="match status" value="1"/>
</dbReference>
<dbReference type="CDD" id="cd16922">
    <property type="entry name" value="HATPase_EvgS-ArcB-TorS-like"/>
    <property type="match status" value="1"/>
</dbReference>
<feature type="domain" description="Response regulatory" evidence="16">
    <location>
        <begin position="458"/>
        <end position="576"/>
    </location>
</feature>
<feature type="transmembrane region" description="Helical" evidence="14">
    <location>
        <begin position="125"/>
        <end position="146"/>
    </location>
</feature>
<dbReference type="CDD" id="cd17546">
    <property type="entry name" value="REC_hyHK_CKI1_RcsC-like"/>
    <property type="match status" value="1"/>
</dbReference>
<evidence type="ECO:0000256" key="14">
    <source>
        <dbReference type="SAM" id="Phobius"/>
    </source>
</evidence>
<evidence type="ECO:0000259" key="16">
    <source>
        <dbReference type="PROSITE" id="PS50110"/>
    </source>
</evidence>
<dbReference type="KEGG" id="xfs:D934_03145"/>
<feature type="transmembrane region" description="Helical" evidence="14">
    <location>
        <begin position="51"/>
        <end position="72"/>
    </location>
</feature>
<dbReference type="GO" id="GO:0005886">
    <property type="term" value="C:plasma membrane"/>
    <property type="evidence" value="ECO:0007669"/>
    <property type="project" value="UniProtKB-SubCell"/>
</dbReference>
<feature type="domain" description="Histidine kinase" evidence="15">
    <location>
        <begin position="196"/>
        <end position="418"/>
    </location>
</feature>
<evidence type="ECO:0000313" key="18">
    <source>
        <dbReference type="EMBL" id="AIC09531.1"/>
    </source>
</evidence>
<keyword evidence="6 14" id="KW-0812">Transmembrane</keyword>
<evidence type="ECO:0000256" key="8">
    <source>
        <dbReference type="ARBA" id="ARBA00022840"/>
    </source>
</evidence>
<protein>
    <recommendedName>
        <fullName evidence="3">histidine kinase</fullName>
        <ecNumber evidence="3">2.7.13.3</ecNumber>
    </recommendedName>
</protein>
<feature type="modified residue" description="Phosphohistidine" evidence="12">
    <location>
        <position position="652"/>
    </location>
</feature>
<evidence type="ECO:0000256" key="3">
    <source>
        <dbReference type="ARBA" id="ARBA00012438"/>
    </source>
</evidence>
<dbReference type="EMBL" id="CP006696">
    <property type="protein sequence ID" value="AIC09531.1"/>
    <property type="molecule type" value="Genomic_DNA"/>
</dbReference>
<dbReference type="SMART" id="SM00448">
    <property type="entry name" value="REC"/>
    <property type="match status" value="1"/>
</dbReference>
<dbReference type="InterPro" id="IPR036890">
    <property type="entry name" value="HATPase_C_sf"/>
</dbReference>
<evidence type="ECO:0000259" key="15">
    <source>
        <dbReference type="PROSITE" id="PS50109"/>
    </source>
</evidence>
<keyword evidence="11 14" id="KW-0472">Membrane</keyword>
<keyword evidence="9 14" id="KW-1133">Transmembrane helix</keyword>
<name>A0A060H833_XYLFS</name>
<dbReference type="FunFam" id="3.30.565.10:FF:000010">
    <property type="entry name" value="Sensor histidine kinase RcsC"/>
    <property type="match status" value="1"/>
</dbReference>
<organism evidence="18 19">
    <name type="scientific">Xylella fastidiosa subsp. sandyi Ann-1</name>
    <dbReference type="NCBI Taxonomy" id="155920"/>
    <lineage>
        <taxon>Bacteria</taxon>
        <taxon>Pseudomonadati</taxon>
        <taxon>Pseudomonadota</taxon>
        <taxon>Gammaproteobacteria</taxon>
        <taxon>Lysobacterales</taxon>
        <taxon>Lysobacteraceae</taxon>
        <taxon>Xylella</taxon>
    </lineage>
</organism>
<dbReference type="Pfam" id="PF00072">
    <property type="entry name" value="Response_reg"/>
    <property type="match status" value="1"/>
</dbReference>
<evidence type="ECO:0000256" key="1">
    <source>
        <dbReference type="ARBA" id="ARBA00000085"/>
    </source>
</evidence>
<evidence type="ECO:0000256" key="4">
    <source>
        <dbReference type="ARBA" id="ARBA00022475"/>
    </source>
</evidence>
<dbReference type="Pfam" id="PF01627">
    <property type="entry name" value="Hpt"/>
    <property type="match status" value="1"/>
</dbReference>
<keyword evidence="10" id="KW-0902">Two-component regulatory system</keyword>
<dbReference type="SMART" id="SM00388">
    <property type="entry name" value="HisKA"/>
    <property type="match status" value="1"/>
</dbReference>
<feature type="transmembrane region" description="Helical" evidence="14">
    <location>
        <begin position="21"/>
        <end position="39"/>
    </location>
</feature>
<feature type="domain" description="HPt" evidence="17">
    <location>
        <begin position="613"/>
        <end position="706"/>
    </location>
</feature>
<dbReference type="PROSITE" id="PS50110">
    <property type="entry name" value="RESPONSE_REGULATORY"/>
    <property type="match status" value="1"/>
</dbReference>
<dbReference type="GO" id="GO:0005524">
    <property type="term" value="F:ATP binding"/>
    <property type="evidence" value="ECO:0007669"/>
    <property type="project" value="UniProtKB-KW"/>
</dbReference>
<evidence type="ECO:0000256" key="7">
    <source>
        <dbReference type="ARBA" id="ARBA00022741"/>
    </source>
</evidence>
<keyword evidence="5 13" id="KW-0597">Phosphoprotein</keyword>
<dbReference type="PRINTS" id="PR00344">
    <property type="entry name" value="BCTRLSENSOR"/>
</dbReference>
<dbReference type="InterPro" id="IPR001789">
    <property type="entry name" value="Sig_transdc_resp-reg_receiver"/>
</dbReference>
<evidence type="ECO:0000256" key="2">
    <source>
        <dbReference type="ARBA" id="ARBA00004651"/>
    </source>
</evidence>
<dbReference type="SUPFAM" id="SSF55874">
    <property type="entry name" value="ATPase domain of HSP90 chaperone/DNA topoisomerase II/histidine kinase"/>
    <property type="match status" value="1"/>
</dbReference>
<dbReference type="InterPro" id="IPR003594">
    <property type="entry name" value="HATPase_dom"/>
</dbReference>
<dbReference type="Gene3D" id="1.20.120.160">
    <property type="entry name" value="HPT domain"/>
    <property type="match status" value="1"/>
</dbReference>
<dbReference type="Gene3D" id="1.10.287.130">
    <property type="match status" value="1"/>
</dbReference>
<dbReference type="InterPro" id="IPR011006">
    <property type="entry name" value="CheY-like_superfamily"/>
</dbReference>
<keyword evidence="8" id="KW-0067">ATP-binding</keyword>
<evidence type="ECO:0000256" key="11">
    <source>
        <dbReference type="ARBA" id="ARBA00023136"/>
    </source>
</evidence>
<dbReference type="PATRIC" id="fig|155920.8.peg.761"/>
<dbReference type="EC" id="2.7.13.3" evidence="3"/>
<feature type="transmembrane region" description="Helical" evidence="14">
    <location>
        <begin position="153"/>
        <end position="169"/>
    </location>
</feature>
<comment type="subcellular location">
    <subcellularLocation>
        <location evidence="2">Cell membrane</location>
        <topology evidence="2">Multi-pass membrane protein</topology>
    </subcellularLocation>
</comment>
<dbReference type="Gene3D" id="3.30.565.10">
    <property type="entry name" value="Histidine kinase-like ATPase, C-terminal domain"/>
    <property type="match status" value="1"/>
</dbReference>
<dbReference type="RefSeq" id="WP_020850990.1">
    <property type="nucleotide sequence ID" value="NZ_CP006696.1"/>
</dbReference>
<keyword evidence="7" id="KW-0547">Nucleotide-binding</keyword>
<dbReference type="AlphaFoldDB" id="A0A060H833"/>
<feature type="modified residue" description="4-aspartylphosphate" evidence="13">
    <location>
        <position position="507"/>
    </location>
</feature>
<gene>
    <name evidence="18" type="ORF">D934_03145</name>
</gene>
<dbReference type="SMART" id="SM00387">
    <property type="entry name" value="HATPase_c"/>
    <property type="match status" value="1"/>
</dbReference>
<reference evidence="18 19" key="1">
    <citation type="submission" date="2013-08" db="EMBL/GenBank/DDBJ databases">
        <authorList>
            <person name="Stouthamer R."/>
            <person name="Nunney L."/>
        </authorList>
    </citation>
    <scope>NUCLEOTIDE SEQUENCE [LARGE SCALE GENOMIC DNA]</scope>
    <source>
        <strain evidence="19">ann-1</strain>
    </source>
</reference>
<dbReference type="CDD" id="cd00082">
    <property type="entry name" value="HisKA"/>
    <property type="match status" value="1"/>
</dbReference>
<dbReference type="PROSITE" id="PS50894">
    <property type="entry name" value="HPT"/>
    <property type="match status" value="1"/>
</dbReference>
<evidence type="ECO:0000259" key="17">
    <source>
        <dbReference type="PROSITE" id="PS50894"/>
    </source>
</evidence>
<dbReference type="Gene3D" id="3.40.50.2300">
    <property type="match status" value="1"/>
</dbReference>
<evidence type="ECO:0000256" key="5">
    <source>
        <dbReference type="ARBA" id="ARBA00022553"/>
    </source>
</evidence>
<evidence type="ECO:0000313" key="19">
    <source>
        <dbReference type="Proteomes" id="UP000027215"/>
    </source>
</evidence>
<dbReference type="InterPro" id="IPR008207">
    <property type="entry name" value="Sig_transdc_His_kin_Hpt_dom"/>
</dbReference>
<keyword evidence="4" id="KW-1003">Cell membrane</keyword>
<dbReference type="GO" id="GO:0000155">
    <property type="term" value="F:phosphorelay sensor kinase activity"/>
    <property type="evidence" value="ECO:0007669"/>
    <property type="project" value="InterPro"/>
</dbReference>
<dbReference type="InterPro" id="IPR004358">
    <property type="entry name" value="Sig_transdc_His_kin-like_C"/>
</dbReference>
<evidence type="ECO:0000256" key="13">
    <source>
        <dbReference type="PROSITE-ProRule" id="PRU00169"/>
    </source>
</evidence>
<dbReference type="PANTHER" id="PTHR45339">
    <property type="entry name" value="HYBRID SIGNAL TRANSDUCTION HISTIDINE KINASE J"/>
    <property type="match status" value="1"/>
</dbReference>
<dbReference type="SUPFAM" id="SSF47226">
    <property type="entry name" value="Histidine-containing phosphotransfer domain, HPT domain"/>
    <property type="match status" value="1"/>
</dbReference>
<dbReference type="Pfam" id="PF02518">
    <property type="entry name" value="HATPase_c"/>
    <property type="match status" value="1"/>
</dbReference>
<dbReference type="InterPro" id="IPR005467">
    <property type="entry name" value="His_kinase_dom"/>
</dbReference>
<dbReference type="PANTHER" id="PTHR45339:SF1">
    <property type="entry name" value="HYBRID SIGNAL TRANSDUCTION HISTIDINE KINASE J"/>
    <property type="match status" value="1"/>
</dbReference>
<proteinExistence type="predicted"/>
<evidence type="ECO:0000256" key="12">
    <source>
        <dbReference type="PROSITE-ProRule" id="PRU00110"/>
    </source>
</evidence>
<dbReference type="InterPro" id="IPR036641">
    <property type="entry name" value="HPT_dom_sf"/>
</dbReference>
<feature type="transmembrane region" description="Helical" evidence="14">
    <location>
        <begin position="93"/>
        <end position="113"/>
    </location>
</feature>
<dbReference type="Proteomes" id="UP000027215">
    <property type="component" value="Chromosome"/>
</dbReference>
<evidence type="ECO:0000256" key="9">
    <source>
        <dbReference type="ARBA" id="ARBA00022989"/>
    </source>
</evidence>
<dbReference type="PROSITE" id="PS50109">
    <property type="entry name" value="HIS_KIN"/>
    <property type="match status" value="1"/>
</dbReference>
<evidence type="ECO:0000256" key="6">
    <source>
        <dbReference type="ARBA" id="ARBA00022692"/>
    </source>
</evidence>